<gene>
    <name evidence="1" type="ORF">L3Q82_013134</name>
</gene>
<comment type="caution">
    <text evidence="1">The sequence shown here is derived from an EMBL/GenBank/DDBJ whole genome shotgun (WGS) entry which is preliminary data.</text>
</comment>
<protein>
    <submittedName>
        <fullName evidence="1">Uncharacterized protein</fullName>
    </submittedName>
</protein>
<accession>A0ACB8VZ89</accession>
<feature type="non-terminal residue" evidence="1">
    <location>
        <position position="350"/>
    </location>
</feature>
<name>A0ACB8VZ89_9TELE</name>
<evidence type="ECO:0000313" key="2">
    <source>
        <dbReference type="Proteomes" id="UP000831701"/>
    </source>
</evidence>
<organism evidence="1 2">
    <name type="scientific">Scortum barcoo</name>
    <name type="common">barcoo grunter</name>
    <dbReference type="NCBI Taxonomy" id="214431"/>
    <lineage>
        <taxon>Eukaryota</taxon>
        <taxon>Metazoa</taxon>
        <taxon>Chordata</taxon>
        <taxon>Craniata</taxon>
        <taxon>Vertebrata</taxon>
        <taxon>Euteleostomi</taxon>
        <taxon>Actinopterygii</taxon>
        <taxon>Neopterygii</taxon>
        <taxon>Teleostei</taxon>
        <taxon>Neoteleostei</taxon>
        <taxon>Acanthomorphata</taxon>
        <taxon>Eupercaria</taxon>
        <taxon>Centrarchiformes</taxon>
        <taxon>Terapontoidei</taxon>
        <taxon>Terapontidae</taxon>
        <taxon>Scortum</taxon>
    </lineage>
</organism>
<dbReference type="Proteomes" id="UP000831701">
    <property type="component" value="Chromosome 16"/>
</dbReference>
<proteinExistence type="predicted"/>
<evidence type="ECO:0000313" key="1">
    <source>
        <dbReference type="EMBL" id="KAI3360926.1"/>
    </source>
</evidence>
<sequence length="350" mass="38460">MPIQRLLCGERGRRYIGVICSGLSPLAQLTMGYSTKCPDLKKRWVESLSRCVPCRVMPGHEITPNCGYGDDGSRHEAPMRNCSKGTFNDGSAFYCAPCKLCLHGAVRPCNATADTECEELRINICLSCIIEKQSARCDPCCFSSPPSPQSQDQLASRHGPSDIPPRARYLRQGTDGTDGTDGAAPVAVFICVTVILLSVYVVYMKWKRGQNTVLNYNRKTSFIKAGFSPLSAHPGHNDLQDILGPNILSAPLQSVLDNLDVLEELIILLDPENHGVKGTKHLASHCNFSSTWVTYTYSMKDTKSPLKAVLEGVTSRHPDLTISHLAKLLKQMERNDAIAVLAKLSLNERE</sequence>
<keyword evidence="2" id="KW-1185">Reference proteome</keyword>
<dbReference type="EMBL" id="CM041546">
    <property type="protein sequence ID" value="KAI3360926.1"/>
    <property type="molecule type" value="Genomic_DNA"/>
</dbReference>
<reference evidence="1" key="1">
    <citation type="submission" date="2022-04" db="EMBL/GenBank/DDBJ databases">
        <title>Jade perch genome.</title>
        <authorList>
            <person name="Chao B."/>
        </authorList>
    </citation>
    <scope>NUCLEOTIDE SEQUENCE</scope>
    <source>
        <strain evidence="1">CB-2022</strain>
    </source>
</reference>